<feature type="transmembrane region" description="Helical" evidence="7">
    <location>
        <begin position="203"/>
        <end position="224"/>
    </location>
</feature>
<dbReference type="Proteomes" id="UP000674938">
    <property type="component" value="Unassembled WGS sequence"/>
</dbReference>
<dbReference type="Gene3D" id="1.10.3720.10">
    <property type="entry name" value="MetI-like"/>
    <property type="match status" value="1"/>
</dbReference>
<protein>
    <submittedName>
        <fullName evidence="9">Carbohydrate ABC transporter permease</fullName>
    </submittedName>
</protein>
<comment type="caution">
    <text evidence="9">The sequence shown here is derived from an EMBL/GenBank/DDBJ whole genome shotgun (WGS) entry which is preliminary data.</text>
</comment>
<dbReference type="PROSITE" id="PS50928">
    <property type="entry name" value="ABC_TM1"/>
    <property type="match status" value="1"/>
</dbReference>
<evidence type="ECO:0000256" key="4">
    <source>
        <dbReference type="ARBA" id="ARBA00022692"/>
    </source>
</evidence>
<keyword evidence="5 7" id="KW-1133">Transmembrane helix</keyword>
<feature type="transmembrane region" description="Helical" evidence="7">
    <location>
        <begin position="116"/>
        <end position="141"/>
    </location>
</feature>
<proteinExistence type="inferred from homology"/>
<dbReference type="GO" id="GO:0005886">
    <property type="term" value="C:plasma membrane"/>
    <property type="evidence" value="ECO:0007669"/>
    <property type="project" value="UniProtKB-SubCell"/>
</dbReference>
<evidence type="ECO:0000256" key="1">
    <source>
        <dbReference type="ARBA" id="ARBA00004651"/>
    </source>
</evidence>
<comment type="subcellular location">
    <subcellularLocation>
        <location evidence="1 7">Cell membrane</location>
        <topology evidence="1 7">Multi-pass membrane protein</topology>
    </subcellularLocation>
</comment>
<evidence type="ECO:0000313" key="9">
    <source>
        <dbReference type="EMBL" id="MBP1041018.1"/>
    </source>
</evidence>
<keyword evidence="4 7" id="KW-0812">Transmembrane</keyword>
<feature type="domain" description="ABC transmembrane type-1" evidence="8">
    <location>
        <begin position="79"/>
        <end position="282"/>
    </location>
</feature>
<feature type="transmembrane region" description="Helical" evidence="7">
    <location>
        <begin position="161"/>
        <end position="182"/>
    </location>
</feature>
<dbReference type="CDD" id="cd06261">
    <property type="entry name" value="TM_PBP2"/>
    <property type="match status" value="1"/>
</dbReference>
<evidence type="ECO:0000259" key="8">
    <source>
        <dbReference type="PROSITE" id="PS50928"/>
    </source>
</evidence>
<dbReference type="GO" id="GO:0055085">
    <property type="term" value="P:transmembrane transport"/>
    <property type="evidence" value="ECO:0007669"/>
    <property type="project" value="InterPro"/>
</dbReference>
<evidence type="ECO:0000256" key="6">
    <source>
        <dbReference type="ARBA" id="ARBA00023136"/>
    </source>
</evidence>
<comment type="similarity">
    <text evidence="7">Belongs to the binding-protein-dependent transport system permease family.</text>
</comment>
<feature type="transmembrane region" description="Helical" evidence="7">
    <location>
        <begin position="83"/>
        <end position="104"/>
    </location>
</feature>
<dbReference type="PANTHER" id="PTHR43744">
    <property type="entry name" value="ABC TRANSPORTER PERMEASE PROTEIN MG189-RELATED-RELATED"/>
    <property type="match status" value="1"/>
</dbReference>
<organism evidence="9 10">
    <name type="scientific">Vagococcus allomyrinae</name>
    <dbReference type="NCBI Taxonomy" id="2794353"/>
    <lineage>
        <taxon>Bacteria</taxon>
        <taxon>Bacillati</taxon>
        <taxon>Bacillota</taxon>
        <taxon>Bacilli</taxon>
        <taxon>Lactobacillales</taxon>
        <taxon>Enterococcaceae</taxon>
        <taxon>Vagococcus</taxon>
    </lineage>
</organism>
<keyword evidence="10" id="KW-1185">Reference proteome</keyword>
<dbReference type="PANTHER" id="PTHR43744:SF12">
    <property type="entry name" value="ABC TRANSPORTER PERMEASE PROTEIN MG189-RELATED"/>
    <property type="match status" value="1"/>
</dbReference>
<keyword evidence="6 7" id="KW-0472">Membrane</keyword>
<feature type="transmembrane region" description="Helical" evidence="7">
    <location>
        <begin position="262"/>
        <end position="281"/>
    </location>
</feature>
<keyword evidence="2 7" id="KW-0813">Transport</keyword>
<keyword evidence="3" id="KW-1003">Cell membrane</keyword>
<feature type="transmembrane region" description="Helical" evidence="7">
    <location>
        <begin position="20"/>
        <end position="39"/>
    </location>
</feature>
<dbReference type="InterPro" id="IPR035906">
    <property type="entry name" value="MetI-like_sf"/>
</dbReference>
<dbReference type="Pfam" id="PF00528">
    <property type="entry name" value="BPD_transp_1"/>
    <property type="match status" value="1"/>
</dbReference>
<evidence type="ECO:0000256" key="2">
    <source>
        <dbReference type="ARBA" id="ARBA00022448"/>
    </source>
</evidence>
<gene>
    <name evidence="9" type="ORF">I6N95_08385</name>
</gene>
<dbReference type="AlphaFoldDB" id="A0A940PDW5"/>
<evidence type="ECO:0000313" key="10">
    <source>
        <dbReference type="Proteomes" id="UP000674938"/>
    </source>
</evidence>
<dbReference type="EMBL" id="JAEEGA010000004">
    <property type="protein sequence ID" value="MBP1041018.1"/>
    <property type="molecule type" value="Genomic_DNA"/>
</dbReference>
<sequence>MTSREETNMKIKQRIGTGAWYLGVILISISTVFPLLWTLSTAFKSESEILSNSLNLIPREFTLDHFKEVFSSVPFARYLGNSLVLAVSGVLTNLFFGSLAGYAFARLPFKGKKTLFLVFLASMMIPAVVTMIPSFMVLRSFPLAGGNNLLGQGGLGLINTYWAIIIPGAAGGYSIFFMKQFFETLPSELAESARMDGCSEFMIFLKIYFPLAKTALATLGLMTFQAGWNQFMWPLIVLNSQDMMTVQVGLASFQYNQSANHGALMAGTVIATIPMLILFMFTQKYFIKGIGHSGGK</sequence>
<dbReference type="SUPFAM" id="SSF161098">
    <property type="entry name" value="MetI-like"/>
    <property type="match status" value="1"/>
</dbReference>
<evidence type="ECO:0000256" key="3">
    <source>
        <dbReference type="ARBA" id="ARBA00022475"/>
    </source>
</evidence>
<accession>A0A940PDW5</accession>
<name>A0A940PDW5_9ENTE</name>
<dbReference type="InterPro" id="IPR000515">
    <property type="entry name" value="MetI-like"/>
</dbReference>
<reference evidence="9" key="1">
    <citation type="submission" date="2020-12" db="EMBL/GenBank/DDBJ databases">
        <title>Vagococcus allomyrinae sp. nov. and Enterococcus lavae sp. nov., isolated from the larvae of Allomyrina dichotoma.</title>
        <authorList>
            <person name="Lee S.D."/>
        </authorList>
    </citation>
    <scope>NUCLEOTIDE SEQUENCE</scope>
    <source>
        <strain evidence="9">BWB3-3</strain>
    </source>
</reference>
<evidence type="ECO:0000256" key="7">
    <source>
        <dbReference type="RuleBase" id="RU363032"/>
    </source>
</evidence>
<evidence type="ECO:0000256" key="5">
    <source>
        <dbReference type="ARBA" id="ARBA00022989"/>
    </source>
</evidence>